<feature type="compositionally biased region" description="Basic and acidic residues" evidence="1">
    <location>
        <begin position="1"/>
        <end position="11"/>
    </location>
</feature>
<feature type="non-terminal residue" evidence="2">
    <location>
        <position position="96"/>
    </location>
</feature>
<evidence type="ECO:0000313" key="2">
    <source>
        <dbReference type="EMBL" id="CAA9485380.1"/>
    </source>
</evidence>
<feature type="non-terminal residue" evidence="2">
    <location>
        <position position="1"/>
    </location>
</feature>
<dbReference type="EMBL" id="CADCVX010000062">
    <property type="protein sequence ID" value="CAA9485380.1"/>
    <property type="molecule type" value="Genomic_DNA"/>
</dbReference>
<accession>A0A6J4S8I1</accession>
<feature type="compositionally biased region" description="Basic and acidic residues" evidence="1">
    <location>
        <begin position="66"/>
        <end position="75"/>
    </location>
</feature>
<feature type="compositionally biased region" description="Basic residues" evidence="1">
    <location>
        <begin position="76"/>
        <end position="96"/>
    </location>
</feature>
<evidence type="ECO:0000256" key="1">
    <source>
        <dbReference type="SAM" id="MobiDB-lite"/>
    </source>
</evidence>
<reference evidence="2" key="1">
    <citation type="submission" date="2020-02" db="EMBL/GenBank/DDBJ databases">
        <authorList>
            <person name="Meier V. D."/>
        </authorList>
    </citation>
    <scope>NUCLEOTIDE SEQUENCE</scope>
    <source>
        <strain evidence="2">AVDCRST_MAG91</strain>
    </source>
</reference>
<protein>
    <submittedName>
        <fullName evidence="2">Tryptophan halogenase</fullName>
    </submittedName>
</protein>
<proteinExistence type="predicted"/>
<gene>
    <name evidence="2" type="ORF">AVDCRST_MAG91-241</name>
</gene>
<sequence length="96" mass="11302">RRNCGVDDRGIARQAAAPALHRPSGGIRSDRDRRRGRGHPAPHSKLQRTARHRRGRVHGRHPRHLQARDRVPKLGRDRRKLHPPIRRLRARLRRCR</sequence>
<organism evidence="2">
    <name type="scientific">uncultured Sphingomonadaceae bacterium</name>
    <dbReference type="NCBI Taxonomy" id="169976"/>
    <lineage>
        <taxon>Bacteria</taxon>
        <taxon>Pseudomonadati</taxon>
        <taxon>Pseudomonadota</taxon>
        <taxon>Alphaproteobacteria</taxon>
        <taxon>Sphingomonadales</taxon>
        <taxon>Sphingomonadaceae</taxon>
        <taxon>environmental samples</taxon>
    </lineage>
</organism>
<feature type="region of interest" description="Disordered" evidence="1">
    <location>
        <begin position="1"/>
        <end position="96"/>
    </location>
</feature>
<feature type="compositionally biased region" description="Basic residues" evidence="1">
    <location>
        <begin position="34"/>
        <end position="65"/>
    </location>
</feature>
<name>A0A6J4S8I1_9SPHN</name>
<dbReference type="AlphaFoldDB" id="A0A6J4S8I1"/>